<gene>
    <name evidence="2" type="ORF">Scep_023555</name>
</gene>
<feature type="compositionally biased region" description="Basic and acidic residues" evidence="1">
    <location>
        <begin position="59"/>
        <end position="72"/>
    </location>
</feature>
<name>A0AAP0HXL8_9MAGN</name>
<feature type="compositionally biased region" description="Gly residues" evidence="1">
    <location>
        <begin position="20"/>
        <end position="35"/>
    </location>
</feature>
<evidence type="ECO:0000313" key="2">
    <source>
        <dbReference type="EMBL" id="KAK9100125.1"/>
    </source>
</evidence>
<dbReference type="Proteomes" id="UP001419268">
    <property type="component" value="Unassembled WGS sequence"/>
</dbReference>
<accession>A0AAP0HXL8</accession>
<dbReference type="EMBL" id="JBBNAG010000010">
    <property type="protein sequence ID" value="KAK9100125.1"/>
    <property type="molecule type" value="Genomic_DNA"/>
</dbReference>
<feature type="region of interest" description="Disordered" evidence="1">
    <location>
        <begin position="1"/>
        <end position="89"/>
    </location>
</feature>
<evidence type="ECO:0000256" key="1">
    <source>
        <dbReference type="SAM" id="MobiDB-lite"/>
    </source>
</evidence>
<organism evidence="2 3">
    <name type="scientific">Stephania cephalantha</name>
    <dbReference type="NCBI Taxonomy" id="152367"/>
    <lineage>
        <taxon>Eukaryota</taxon>
        <taxon>Viridiplantae</taxon>
        <taxon>Streptophyta</taxon>
        <taxon>Embryophyta</taxon>
        <taxon>Tracheophyta</taxon>
        <taxon>Spermatophyta</taxon>
        <taxon>Magnoliopsida</taxon>
        <taxon>Ranunculales</taxon>
        <taxon>Menispermaceae</taxon>
        <taxon>Menispermoideae</taxon>
        <taxon>Cissampelideae</taxon>
        <taxon>Stephania</taxon>
    </lineage>
</organism>
<reference evidence="2 3" key="1">
    <citation type="submission" date="2024-01" db="EMBL/GenBank/DDBJ databases">
        <title>Genome assemblies of Stephania.</title>
        <authorList>
            <person name="Yang L."/>
        </authorList>
    </citation>
    <scope>NUCLEOTIDE SEQUENCE [LARGE SCALE GENOMIC DNA]</scope>
    <source>
        <strain evidence="2">JXDWG</strain>
        <tissue evidence="2">Leaf</tissue>
    </source>
</reference>
<feature type="compositionally biased region" description="Basic and acidic residues" evidence="1">
    <location>
        <begin position="107"/>
        <end position="119"/>
    </location>
</feature>
<keyword evidence="3" id="KW-1185">Reference proteome</keyword>
<feature type="region of interest" description="Disordered" evidence="1">
    <location>
        <begin position="143"/>
        <end position="179"/>
    </location>
</feature>
<feature type="region of interest" description="Disordered" evidence="1">
    <location>
        <begin position="100"/>
        <end position="119"/>
    </location>
</feature>
<dbReference type="AlphaFoldDB" id="A0AAP0HXL8"/>
<comment type="caution">
    <text evidence="2">The sequence shown here is derived from an EMBL/GenBank/DDBJ whole genome shotgun (WGS) entry which is preliminary data.</text>
</comment>
<feature type="compositionally biased region" description="Basic and acidic residues" evidence="1">
    <location>
        <begin position="1"/>
        <end position="16"/>
    </location>
</feature>
<evidence type="ECO:0000313" key="3">
    <source>
        <dbReference type="Proteomes" id="UP001419268"/>
    </source>
</evidence>
<proteinExistence type="predicted"/>
<feature type="compositionally biased region" description="Low complexity" evidence="1">
    <location>
        <begin position="143"/>
        <end position="152"/>
    </location>
</feature>
<sequence>MQTADDTRNSVKEEPRATSGCGGVGPSSGGGGGGPNQRRGKIAEATRRRAARSPSCDGAKSELRRRGYEQQRRQRVRAGRLVHAEATSDRAATASLGLVDPGVTGAADREKGEATAADLEKGEAAATNIATVVARLAGRLGKASSSAATARRPSGDGGGGDDDDDWWRGGLSGDGAAGNGFAEVTIEMGLQEEEEEDERKCNRSKSVADQPTWTAYVAFVAILFFDQATYQNLSLITYVDIGKYRAAAALAVDRDDGGGGEYDGDGGGGGFSATMQWQMEFAGTRRRAPDLATDRDKLGSIVDLSQIRLRNERKLTAGEIGDD</sequence>
<protein>
    <submittedName>
        <fullName evidence="2">Uncharacterized protein</fullName>
    </submittedName>
</protein>